<keyword evidence="7" id="KW-1015">Disulfide bond</keyword>
<evidence type="ECO:0000256" key="10">
    <source>
        <dbReference type="ARBA" id="ARBA00023319"/>
    </source>
</evidence>
<evidence type="ECO:0000256" key="11">
    <source>
        <dbReference type="SAM" id="MobiDB-lite"/>
    </source>
</evidence>
<dbReference type="InterPro" id="IPR007110">
    <property type="entry name" value="Ig-like_dom"/>
</dbReference>
<sequence length="171" mass="19390">MQIYKPNKVIGQVVSTNLHWKLQGRCKRGFHVLGLSGPLAVQPGGSVMPPCFVQTPIPVEELEVEWRRTDSETVVHLFQDGESQPESQDQAYNYRAHFFTEEISHGNFSFLLKYVTTKDTGVYKCIVYRNQESNETLIEIMMSGGQSMKHTETELSSSAMRKSTKETSRLG</sequence>
<evidence type="ECO:0000256" key="2">
    <source>
        <dbReference type="ARBA" id="ARBA00022475"/>
    </source>
</evidence>
<comment type="subcellular location">
    <subcellularLocation>
        <location evidence="1">Cell membrane</location>
        <topology evidence="1">Single-pass type I membrane protein</topology>
    </subcellularLocation>
</comment>
<dbReference type="InterPro" id="IPR013106">
    <property type="entry name" value="Ig_V-set"/>
</dbReference>
<evidence type="ECO:0000256" key="8">
    <source>
        <dbReference type="ARBA" id="ARBA00023170"/>
    </source>
</evidence>
<evidence type="ECO:0000256" key="4">
    <source>
        <dbReference type="ARBA" id="ARBA00022729"/>
    </source>
</evidence>
<keyword evidence="3" id="KW-0812">Transmembrane</keyword>
<name>A0AAY5EQ06_ELEEL</name>
<keyword evidence="5" id="KW-1133">Transmembrane helix</keyword>
<dbReference type="Ensembl" id="ENSEEET00000058040.1">
    <property type="protein sequence ID" value="ENSEEEP00000059031.1"/>
    <property type="gene ID" value="ENSEEEG00000025941.1"/>
</dbReference>
<reference evidence="13 14" key="1">
    <citation type="submission" date="2020-05" db="EMBL/GenBank/DDBJ databases">
        <title>Electrophorus electricus (electric eel) genome, fEleEle1, primary haplotype.</title>
        <authorList>
            <person name="Myers G."/>
            <person name="Meyer A."/>
            <person name="Fedrigo O."/>
            <person name="Formenti G."/>
            <person name="Rhie A."/>
            <person name="Tracey A."/>
            <person name="Sims Y."/>
            <person name="Jarvis E.D."/>
        </authorList>
    </citation>
    <scope>NUCLEOTIDE SEQUENCE [LARGE SCALE GENOMIC DNA]</scope>
</reference>
<evidence type="ECO:0000256" key="6">
    <source>
        <dbReference type="ARBA" id="ARBA00023136"/>
    </source>
</evidence>
<reference evidence="13" key="2">
    <citation type="submission" date="2025-08" db="UniProtKB">
        <authorList>
            <consortium name="Ensembl"/>
        </authorList>
    </citation>
    <scope>IDENTIFICATION</scope>
</reference>
<dbReference type="InterPro" id="IPR036179">
    <property type="entry name" value="Ig-like_dom_sf"/>
</dbReference>
<organism evidence="13 14">
    <name type="scientific">Electrophorus electricus</name>
    <name type="common">Electric eel</name>
    <name type="synonym">Gymnotus electricus</name>
    <dbReference type="NCBI Taxonomy" id="8005"/>
    <lineage>
        <taxon>Eukaryota</taxon>
        <taxon>Metazoa</taxon>
        <taxon>Chordata</taxon>
        <taxon>Craniata</taxon>
        <taxon>Vertebrata</taxon>
        <taxon>Euteleostomi</taxon>
        <taxon>Actinopterygii</taxon>
        <taxon>Neopterygii</taxon>
        <taxon>Teleostei</taxon>
        <taxon>Ostariophysi</taxon>
        <taxon>Gymnotiformes</taxon>
        <taxon>Gymnotoidei</taxon>
        <taxon>Gymnotidae</taxon>
        <taxon>Electrophorus</taxon>
    </lineage>
</organism>
<dbReference type="PANTHER" id="PTHR25466:SF14">
    <property type="entry name" value="BUTYROPHILIN SUBFAMILY 2 MEMBER A2-LIKE-RELATED"/>
    <property type="match status" value="1"/>
</dbReference>
<dbReference type="Proteomes" id="UP000314983">
    <property type="component" value="Chromosome 14"/>
</dbReference>
<dbReference type="Pfam" id="PF07686">
    <property type="entry name" value="V-set"/>
    <property type="match status" value="1"/>
</dbReference>
<evidence type="ECO:0000256" key="3">
    <source>
        <dbReference type="ARBA" id="ARBA00022692"/>
    </source>
</evidence>
<keyword evidence="14" id="KW-1185">Reference proteome</keyword>
<dbReference type="GO" id="GO:0042130">
    <property type="term" value="P:negative regulation of T cell proliferation"/>
    <property type="evidence" value="ECO:0007669"/>
    <property type="project" value="TreeGrafter"/>
</dbReference>
<evidence type="ECO:0000259" key="12">
    <source>
        <dbReference type="PROSITE" id="PS50835"/>
    </source>
</evidence>
<dbReference type="InterPro" id="IPR051713">
    <property type="entry name" value="T-cell_Activation_Regulation"/>
</dbReference>
<dbReference type="PROSITE" id="PS50835">
    <property type="entry name" value="IG_LIKE"/>
    <property type="match status" value="1"/>
</dbReference>
<dbReference type="SUPFAM" id="SSF48726">
    <property type="entry name" value="Immunoglobulin"/>
    <property type="match status" value="1"/>
</dbReference>
<keyword evidence="4" id="KW-0732">Signal</keyword>
<keyword evidence="8" id="KW-0675">Receptor</keyword>
<evidence type="ECO:0000256" key="7">
    <source>
        <dbReference type="ARBA" id="ARBA00023157"/>
    </source>
</evidence>
<dbReference type="PANTHER" id="PTHR25466">
    <property type="entry name" value="T-LYMPHOCYTE ACTIVATION ANTIGEN"/>
    <property type="match status" value="1"/>
</dbReference>
<evidence type="ECO:0000256" key="1">
    <source>
        <dbReference type="ARBA" id="ARBA00004251"/>
    </source>
</evidence>
<protein>
    <recommendedName>
        <fullName evidence="12">Ig-like domain-containing protein</fullName>
    </recommendedName>
</protein>
<dbReference type="GeneTree" id="ENSGT01120000271914"/>
<dbReference type="GO" id="GO:0006955">
    <property type="term" value="P:immune response"/>
    <property type="evidence" value="ECO:0007669"/>
    <property type="project" value="TreeGrafter"/>
</dbReference>
<accession>A0AAY5EQ06</accession>
<evidence type="ECO:0000256" key="9">
    <source>
        <dbReference type="ARBA" id="ARBA00023180"/>
    </source>
</evidence>
<feature type="region of interest" description="Disordered" evidence="11">
    <location>
        <begin position="148"/>
        <end position="171"/>
    </location>
</feature>
<feature type="domain" description="Ig-like" evidence="12">
    <location>
        <begin position="41"/>
        <end position="141"/>
    </location>
</feature>
<proteinExistence type="predicted"/>
<dbReference type="GO" id="GO:0071222">
    <property type="term" value="P:cellular response to lipopolysaccharide"/>
    <property type="evidence" value="ECO:0007669"/>
    <property type="project" value="TreeGrafter"/>
</dbReference>
<dbReference type="GO" id="GO:0031295">
    <property type="term" value="P:T cell costimulation"/>
    <property type="evidence" value="ECO:0007669"/>
    <property type="project" value="TreeGrafter"/>
</dbReference>
<feature type="compositionally biased region" description="Polar residues" evidence="11">
    <location>
        <begin position="148"/>
        <end position="161"/>
    </location>
</feature>
<evidence type="ECO:0000313" key="14">
    <source>
        <dbReference type="Proteomes" id="UP000314983"/>
    </source>
</evidence>
<reference evidence="13" key="3">
    <citation type="submission" date="2025-09" db="UniProtKB">
        <authorList>
            <consortium name="Ensembl"/>
        </authorList>
    </citation>
    <scope>IDENTIFICATION</scope>
</reference>
<evidence type="ECO:0000256" key="5">
    <source>
        <dbReference type="ARBA" id="ARBA00022989"/>
    </source>
</evidence>
<dbReference type="GO" id="GO:0009897">
    <property type="term" value="C:external side of plasma membrane"/>
    <property type="evidence" value="ECO:0007669"/>
    <property type="project" value="TreeGrafter"/>
</dbReference>
<dbReference type="FunFam" id="2.60.40.10:FF:000142">
    <property type="entry name" value="V-set domain-containing T-cell activation inhibitor 1"/>
    <property type="match status" value="1"/>
</dbReference>
<dbReference type="InterPro" id="IPR013783">
    <property type="entry name" value="Ig-like_fold"/>
</dbReference>
<dbReference type="GO" id="GO:0007166">
    <property type="term" value="P:cell surface receptor signaling pathway"/>
    <property type="evidence" value="ECO:0007669"/>
    <property type="project" value="TreeGrafter"/>
</dbReference>
<dbReference type="GO" id="GO:0042102">
    <property type="term" value="P:positive regulation of T cell proliferation"/>
    <property type="evidence" value="ECO:0007669"/>
    <property type="project" value="TreeGrafter"/>
</dbReference>
<keyword evidence="9" id="KW-0325">Glycoprotein</keyword>
<dbReference type="AlphaFoldDB" id="A0AAY5EQ06"/>
<keyword evidence="2" id="KW-1003">Cell membrane</keyword>
<evidence type="ECO:0000313" key="13">
    <source>
        <dbReference type="Ensembl" id="ENSEEEP00000059031.1"/>
    </source>
</evidence>
<keyword evidence="10" id="KW-0393">Immunoglobulin domain</keyword>
<dbReference type="Gene3D" id="2.60.40.10">
    <property type="entry name" value="Immunoglobulins"/>
    <property type="match status" value="1"/>
</dbReference>
<keyword evidence="6" id="KW-0472">Membrane</keyword>